<dbReference type="FunFam" id="1.20.80.10:FF:000010">
    <property type="entry name" value="Acyl-CoA-binding domain-containing protein 5"/>
    <property type="match status" value="1"/>
</dbReference>
<dbReference type="GO" id="GO:0000062">
    <property type="term" value="F:fatty-acyl-CoA binding"/>
    <property type="evidence" value="ECO:0007669"/>
    <property type="project" value="InterPro"/>
</dbReference>
<evidence type="ECO:0000313" key="3">
    <source>
        <dbReference type="EMBL" id="KAG2189347.1"/>
    </source>
</evidence>
<reference evidence="3" key="1">
    <citation type="submission" date="2020-12" db="EMBL/GenBank/DDBJ databases">
        <title>Metabolic potential, ecology and presence of endohyphal bacteria is reflected in genomic diversity of Mucoromycotina.</title>
        <authorList>
            <person name="Muszewska A."/>
            <person name="Okrasinska A."/>
            <person name="Steczkiewicz K."/>
            <person name="Drgas O."/>
            <person name="Orlowska M."/>
            <person name="Perlinska-Lenart U."/>
            <person name="Aleksandrzak-Piekarczyk T."/>
            <person name="Szatraj K."/>
            <person name="Zielenkiewicz U."/>
            <person name="Pilsyk S."/>
            <person name="Malc E."/>
            <person name="Mieczkowski P."/>
            <person name="Kruszewska J.S."/>
            <person name="Biernat P."/>
            <person name="Pawlowska J."/>
        </authorList>
    </citation>
    <scope>NUCLEOTIDE SEQUENCE</scope>
    <source>
        <strain evidence="3">WA0000051536</strain>
    </source>
</reference>
<dbReference type="PANTHER" id="PTHR23310">
    <property type="entry name" value="ACYL-COA-BINDING PROTEIN, ACBP"/>
    <property type="match status" value="1"/>
</dbReference>
<keyword evidence="4" id="KW-1185">Reference proteome</keyword>
<dbReference type="InterPro" id="IPR014352">
    <property type="entry name" value="FERM/acyl-CoA-bd_prot_sf"/>
</dbReference>
<evidence type="ECO:0000256" key="1">
    <source>
        <dbReference type="ARBA" id="ARBA00023121"/>
    </source>
</evidence>
<dbReference type="PROSITE" id="PS00880">
    <property type="entry name" value="ACB_1"/>
    <property type="match status" value="1"/>
</dbReference>
<dbReference type="AlphaFoldDB" id="A0A8H7QB16"/>
<dbReference type="InterPro" id="IPR035984">
    <property type="entry name" value="Acyl-CoA-binding_sf"/>
</dbReference>
<proteinExistence type="predicted"/>
<dbReference type="Gene3D" id="1.20.80.10">
    <property type="match status" value="1"/>
</dbReference>
<evidence type="ECO:0000313" key="4">
    <source>
        <dbReference type="Proteomes" id="UP000612746"/>
    </source>
</evidence>
<dbReference type="InterPro" id="IPR000582">
    <property type="entry name" value="Acyl-CoA-binding_protein"/>
</dbReference>
<feature type="domain" description="ACB" evidence="2">
    <location>
        <begin position="10"/>
        <end position="99"/>
    </location>
</feature>
<dbReference type="OrthoDB" id="346910at2759"/>
<dbReference type="Proteomes" id="UP000612746">
    <property type="component" value="Unassembled WGS sequence"/>
</dbReference>
<name>A0A8H7QB16_9FUNG</name>
<dbReference type="PANTHER" id="PTHR23310:SF133">
    <property type="entry name" value="COA BINDING PROTEIN, PUTATIVE (AFU_ORTHOLOGUE AFUA_1G12300)-RELATED"/>
    <property type="match status" value="1"/>
</dbReference>
<dbReference type="Pfam" id="PF00887">
    <property type="entry name" value="ACBP"/>
    <property type="match status" value="1"/>
</dbReference>
<comment type="caution">
    <text evidence="3">The sequence shown here is derived from an EMBL/GenBank/DDBJ whole genome shotgun (WGS) entry which is preliminary data.</text>
</comment>
<sequence length="102" mass="11617">MAHSTSEHYINQRFTKALSIVEHLPASSSFQPTKEEKLRLYGLFKQASEGDIVGSRPGVWDVVGRAKWDAWKRLEDMSSLEAKRMYVEALLNVATEVHKILT</sequence>
<dbReference type="SUPFAM" id="SSF47027">
    <property type="entry name" value="Acyl-CoA binding protein"/>
    <property type="match status" value="1"/>
</dbReference>
<dbReference type="GO" id="GO:0006631">
    <property type="term" value="P:fatty acid metabolic process"/>
    <property type="evidence" value="ECO:0007669"/>
    <property type="project" value="TreeGrafter"/>
</dbReference>
<dbReference type="InterPro" id="IPR022408">
    <property type="entry name" value="Acyl-CoA-binding_prot_CS"/>
</dbReference>
<dbReference type="EMBL" id="JAEPRA010000001">
    <property type="protein sequence ID" value="KAG2189347.1"/>
    <property type="molecule type" value="Genomic_DNA"/>
</dbReference>
<evidence type="ECO:0000259" key="2">
    <source>
        <dbReference type="PROSITE" id="PS51228"/>
    </source>
</evidence>
<organism evidence="3 4">
    <name type="scientific">Umbelopsis vinacea</name>
    <dbReference type="NCBI Taxonomy" id="44442"/>
    <lineage>
        <taxon>Eukaryota</taxon>
        <taxon>Fungi</taxon>
        <taxon>Fungi incertae sedis</taxon>
        <taxon>Mucoromycota</taxon>
        <taxon>Mucoromycotina</taxon>
        <taxon>Umbelopsidomycetes</taxon>
        <taxon>Umbelopsidales</taxon>
        <taxon>Umbelopsidaceae</taxon>
        <taxon>Umbelopsis</taxon>
    </lineage>
</organism>
<protein>
    <recommendedName>
        <fullName evidence="2">ACB domain-containing protein</fullName>
    </recommendedName>
</protein>
<accession>A0A8H7QB16</accession>
<gene>
    <name evidence="3" type="ORF">INT44_004489</name>
</gene>
<keyword evidence="1" id="KW-0446">Lipid-binding</keyword>
<dbReference type="PRINTS" id="PR00689">
    <property type="entry name" value="ACOABINDINGP"/>
</dbReference>
<dbReference type="PROSITE" id="PS51228">
    <property type="entry name" value="ACB_2"/>
    <property type="match status" value="1"/>
</dbReference>